<reference evidence="9" key="3">
    <citation type="submission" date="2025-09" db="UniProtKB">
        <authorList>
            <consortium name="Ensembl"/>
        </authorList>
    </citation>
    <scope>IDENTIFICATION</scope>
    <source>
        <strain evidence="9">2N</strain>
    </source>
</reference>
<dbReference type="Pfam" id="PF13853">
    <property type="entry name" value="7tm_4"/>
    <property type="match status" value="1"/>
</dbReference>
<reference evidence="9" key="2">
    <citation type="submission" date="2025-08" db="UniProtKB">
        <authorList>
            <consortium name="Ensembl"/>
        </authorList>
    </citation>
    <scope>IDENTIFICATION</scope>
    <source>
        <strain evidence="9">2N</strain>
    </source>
</reference>
<evidence type="ECO:0000256" key="2">
    <source>
        <dbReference type="ARBA" id="ARBA00022692"/>
    </source>
</evidence>
<dbReference type="GeneTree" id="ENSGT00940000160829"/>
<organism evidence="9 10">
    <name type="scientific">Cavia porcellus</name>
    <name type="common">Guinea pig</name>
    <dbReference type="NCBI Taxonomy" id="10141"/>
    <lineage>
        <taxon>Eukaryota</taxon>
        <taxon>Metazoa</taxon>
        <taxon>Chordata</taxon>
        <taxon>Craniata</taxon>
        <taxon>Vertebrata</taxon>
        <taxon>Euteleostomi</taxon>
        <taxon>Mammalia</taxon>
        <taxon>Eutheria</taxon>
        <taxon>Euarchontoglires</taxon>
        <taxon>Glires</taxon>
        <taxon>Rodentia</taxon>
        <taxon>Hystricomorpha</taxon>
        <taxon>Caviidae</taxon>
        <taxon>Cavia</taxon>
    </lineage>
</organism>
<proteinExistence type="predicted"/>
<sequence length="268" mass="30113">MRNVTEFIFLGITQIPQLKKFLSIMCFMTYLITLAGNTLISITIFISPALASPFFQYFFLSCLSIIDGFYSSCIAPKMVIDLISKRSTISFNTGIIVHTAMAYDRYVAISKLLHHETIMSRPVCAFLVGATMILGFVHGRIQILFIDQLPFCGPSVTDHFLCDLIQLLELACTETHTLEPPLITASTAALCSLTFSMLAPCPHVPLMSQLSSYSLYLYLRPMISFPTDKAVTVFYSLIIPSVNPLIYILRNEEVKKVVKKLWGQDLKR</sequence>
<evidence type="ECO:0000313" key="10">
    <source>
        <dbReference type="Proteomes" id="UP000005447"/>
    </source>
</evidence>
<dbReference type="GO" id="GO:0004930">
    <property type="term" value="F:G protein-coupled receptor activity"/>
    <property type="evidence" value="ECO:0007669"/>
    <property type="project" value="UniProtKB-KW"/>
</dbReference>
<keyword evidence="4" id="KW-0297">G-protein coupled receptor</keyword>
<evidence type="ECO:0000256" key="8">
    <source>
        <dbReference type="SAM" id="Phobius"/>
    </source>
</evidence>
<evidence type="ECO:0000256" key="6">
    <source>
        <dbReference type="ARBA" id="ARBA00023170"/>
    </source>
</evidence>
<dbReference type="GO" id="GO:0005886">
    <property type="term" value="C:plasma membrane"/>
    <property type="evidence" value="ECO:0007669"/>
    <property type="project" value="UniProtKB-ARBA"/>
</dbReference>
<dbReference type="OMA" id="HTAMAYD"/>
<evidence type="ECO:0000256" key="5">
    <source>
        <dbReference type="ARBA" id="ARBA00023136"/>
    </source>
</evidence>
<dbReference type="InterPro" id="IPR050427">
    <property type="entry name" value="Olfactory_Receptors"/>
</dbReference>
<dbReference type="Proteomes" id="UP000005447">
    <property type="component" value="Unassembled WGS sequence"/>
</dbReference>
<evidence type="ECO:0000313" key="9">
    <source>
        <dbReference type="Ensembl" id="ENSCPOP00000031725.1"/>
    </source>
</evidence>
<dbReference type="Gene3D" id="1.20.1070.10">
    <property type="entry name" value="Rhodopsin 7-helix transmembrane proteins"/>
    <property type="match status" value="1"/>
</dbReference>
<dbReference type="VEuPathDB" id="HostDB:ENSCPOG00000039688"/>
<feature type="transmembrane region" description="Helical" evidence="8">
    <location>
        <begin position="230"/>
        <end position="249"/>
    </location>
</feature>
<keyword evidence="3 8" id="KW-1133">Transmembrane helix</keyword>
<dbReference type="STRING" id="10141.ENSCPOP00000031725"/>
<dbReference type="EMBL" id="AAKN02049160">
    <property type="status" value="NOT_ANNOTATED_CDS"/>
    <property type="molecule type" value="Genomic_DNA"/>
</dbReference>
<feature type="transmembrane region" description="Helical" evidence="8">
    <location>
        <begin position="21"/>
        <end position="46"/>
    </location>
</feature>
<name>A0A286Y2H1_CAVPO</name>
<reference evidence="10" key="1">
    <citation type="journal article" date="2011" name="Nature">
        <title>A high-resolution map of human evolutionary constraint using 29 mammals.</title>
        <authorList>
            <person name="Lindblad-Toh K."/>
            <person name="Garber M."/>
            <person name="Zuk O."/>
            <person name="Lin M.F."/>
            <person name="Parker B.J."/>
            <person name="Washietl S."/>
            <person name="Kheradpour P."/>
            <person name="Ernst J."/>
            <person name="Jordan G."/>
            <person name="Mauceli E."/>
            <person name="Ward L.D."/>
            <person name="Lowe C.B."/>
            <person name="Holloway A.K."/>
            <person name="Clamp M."/>
            <person name="Gnerre S."/>
            <person name="Alfoldi J."/>
            <person name="Beal K."/>
            <person name="Chang J."/>
            <person name="Clawson H."/>
            <person name="Cuff J."/>
            <person name="Di Palma F."/>
            <person name="Fitzgerald S."/>
            <person name="Flicek P."/>
            <person name="Guttman M."/>
            <person name="Hubisz M.J."/>
            <person name="Jaffe D.B."/>
            <person name="Jungreis I."/>
            <person name="Kent W.J."/>
            <person name="Kostka D."/>
            <person name="Lara M."/>
            <person name="Martins A.L."/>
            <person name="Massingham T."/>
            <person name="Moltke I."/>
            <person name="Raney B.J."/>
            <person name="Rasmussen M.D."/>
            <person name="Robinson J."/>
            <person name="Stark A."/>
            <person name="Vilella A.J."/>
            <person name="Wen J."/>
            <person name="Xie X."/>
            <person name="Zody M.C."/>
            <person name="Baldwin J."/>
            <person name="Bloom T."/>
            <person name="Chin C.W."/>
            <person name="Heiman D."/>
            <person name="Nicol R."/>
            <person name="Nusbaum C."/>
            <person name="Young S."/>
            <person name="Wilkinson J."/>
            <person name="Worley K.C."/>
            <person name="Kovar C.L."/>
            <person name="Muzny D.M."/>
            <person name="Gibbs R.A."/>
            <person name="Cree A."/>
            <person name="Dihn H.H."/>
            <person name="Fowler G."/>
            <person name="Jhangiani S."/>
            <person name="Joshi V."/>
            <person name="Lee S."/>
            <person name="Lewis L.R."/>
            <person name="Nazareth L.V."/>
            <person name="Okwuonu G."/>
            <person name="Santibanez J."/>
            <person name="Warren W.C."/>
            <person name="Mardis E.R."/>
            <person name="Weinstock G.M."/>
            <person name="Wilson R.K."/>
            <person name="Delehaunty K."/>
            <person name="Dooling D."/>
            <person name="Fronik C."/>
            <person name="Fulton L."/>
            <person name="Fulton B."/>
            <person name="Graves T."/>
            <person name="Minx P."/>
            <person name="Sodergren E."/>
            <person name="Birney E."/>
            <person name="Margulies E.H."/>
            <person name="Herrero J."/>
            <person name="Green E.D."/>
            <person name="Haussler D."/>
            <person name="Siepel A."/>
            <person name="Goldman N."/>
            <person name="Pollard K.S."/>
            <person name="Pedersen J.S."/>
            <person name="Lander E.S."/>
            <person name="Kellis M."/>
        </authorList>
    </citation>
    <scope>NUCLEOTIDE SEQUENCE [LARGE SCALE GENOMIC DNA]</scope>
    <source>
        <strain evidence="10">2N</strain>
    </source>
</reference>
<evidence type="ECO:0000256" key="1">
    <source>
        <dbReference type="ARBA" id="ARBA00004141"/>
    </source>
</evidence>
<keyword evidence="2 8" id="KW-0812">Transmembrane</keyword>
<evidence type="ECO:0000256" key="7">
    <source>
        <dbReference type="ARBA" id="ARBA00023224"/>
    </source>
</evidence>
<evidence type="ECO:0000256" key="4">
    <source>
        <dbReference type="ARBA" id="ARBA00023040"/>
    </source>
</evidence>
<feature type="transmembrane region" description="Helical" evidence="8">
    <location>
        <begin position="58"/>
        <end position="80"/>
    </location>
</feature>
<dbReference type="PANTHER" id="PTHR48002">
    <property type="entry name" value="OLFACTORY RECEPTOR"/>
    <property type="match status" value="1"/>
</dbReference>
<protein>
    <recommendedName>
        <fullName evidence="11">G-protein coupled receptors family 1 profile domain-containing protein</fullName>
    </recommendedName>
</protein>
<dbReference type="PRINTS" id="PR00237">
    <property type="entry name" value="GPCRRHODOPSN"/>
</dbReference>
<dbReference type="InterPro" id="IPR000276">
    <property type="entry name" value="GPCR_Rhodpsn"/>
</dbReference>
<accession>A0A286Y2H1</accession>
<evidence type="ECO:0008006" key="11">
    <source>
        <dbReference type="Google" id="ProtNLM"/>
    </source>
</evidence>
<dbReference type="SUPFAM" id="SSF81321">
    <property type="entry name" value="Family A G protein-coupled receptor-like"/>
    <property type="match status" value="1"/>
</dbReference>
<dbReference type="GO" id="GO:0004984">
    <property type="term" value="F:olfactory receptor activity"/>
    <property type="evidence" value="ECO:0007669"/>
    <property type="project" value="InterPro"/>
</dbReference>
<keyword evidence="5 8" id="KW-0472">Membrane</keyword>
<keyword evidence="7" id="KW-0807">Transducer</keyword>
<dbReference type="InParanoid" id="A0A286Y2H1"/>
<dbReference type="AlphaFoldDB" id="A0A286Y2H1"/>
<dbReference type="Ensembl" id="ENSCPOT00000047944.1">
    <property type="protein sequence ID" value="ENSCPOP00000031725.1"/>
    <property type="gene ID" value="ENSCPOG00000039688.1"/>
</dbReference>
<evidence type="ECO:0000256" key="3">
    <source>
        <dbReference type="ARBA" id="ARBA00022989"/>
    </source>
</evidence>
<feature type="transmembrane region" description="Helical" evidence="8">
    <location>
        <begin position="123"/>
        <end position="141"/>
    </location>
</feature>
<keyword evidence="10" id="KW-1185">Reference proteome</keyword>
<dbReference type="InterPro" id="IPR000725">
    <property type="entry name" value="Olfact_rcpt"/>
</dbReference>
<keyword evidence="6" id="KW-0675">Receptor</keyword>
<comment type="subcellular location">
    <subcellularLocation>
        <location evidence="1">Membrane</location>
        <topology evidence="1">Multi-pass membrane protein</topology>
    </subcellularLocation>
</comment>